<organism evidence="3 4">
    <name type="scientific">Actinocatenispora comari</name>
    <dbReference type="NCBI Taxonomy" id="2807577"/>
    <lineage>
        <taxon>Bacteria</taxon>
        <taxon>Bacillati</taxon>
        <taxon>Actinomycetota</taxon>
        <taxon>Actinomycetes</taxon>
        <taxon>Micromonosporales</taxon>
        <taxon>Micromonosporaceae</taxon>
        <taxon>Actinocatenispora</taxon>
    </lineage>
</organism>
<name>A0A8J4AE93_9ACTN</name>
<feature type="chain" id="PRO_5035147657" description="HNH endonuclease" evidence="2">
    <location>
        <begin position="28"/>
        <end position="182"/>
    </location>
</feature>
<keyword evidence="4" id="KW-1185">Reference proteome</keyword>
<feature type="compositionally biased region" description="Basic and acidic residues" evidence="1">
    <location>
        <begin position="134"/>
        <end position="145"/>
    </location>
</feature>
<evidence type="ECO:0000256" key="2">
    <source>
        <dbReference type="SAM" id="SignalP"/>
    </source>
</evidence>
<feature type="signal peptide" evidence="2">
    <location>
        <begin position="1"/>
        <end position="27"/>
    </location>
</feature>
<evidence type="ECO:0000256" key="1">
    <source>
        <dbReference type="SAM" id="MobiDB-lite"/>
    </source>
</evidence>
<keyword evidence="2" id="KW-0732">Signal</keyword>
<sequence length="182" mass="19019">MALSKRCVGAAVLAAGLLCAVSQTATAAPATGPGEPAPLATCSQSYLPLPDPACTPGAKNPDVTQSTIDSTICVSGWTSTIRPPTSYTNPLKEQGIADYGYSDTSMSDYEEDHFLPLELGGDPRAPENLWPEPHAGDENSYSKDSVENRLKKAVCDGEVTLNAAQDAMLTDWTTAESVLGLG</sequence>
<evidence type="ECO:0008006" key="5">
    <source>
        <dbReference type="Google" id="ProtNLM"/>
    </source>
</evidence>
<dbReference type="AlphaFoldDB" id="A0A8J4AE93"/>
<evidence type="ECO:0000313" key="4">
    <source>
        <dbReference type="Proteomes" id="UP000614996"/>
    </source>
</evidence>
<accession>A0A8J4AE93</accession>
<feature type="region of interest" description="Disordered" evidence="1">
    <location>
        <begin position="120"/>
        <end position="145"/>
    </location>
</feature>
<proteinExistence type="predicted"/>
<protein>
    <recommendedName>
        <fullName evidence="5">HNH endonuclease</fullName>
    </recommendedName>
</protein>
<gene>
    <name evidence="3" type="ORF">NUM_32790</name>
</gene>
<evidence type="ECO:0000313" key="3">
    <source>
        <dbReference type="EMBL" id="GIL28025.1"/>
    </source>
</evidence>
<dbReference type="RefSeq" id="WP_207125758.1">
    <property type="nucleotide sequence ID" value="NZ_BOPO01000055.1"/>
</dbReference>
<reference evidence="4" key="1">
    <citation type="journal article" date="2021" name="Int. J. Syst. Evol. Microbiol.">
        <title>Actinocatenispora comari sp. nov., an endophytic actinomycete isolated from aerial parts of Comarum salesowianum.</title>
        <authorList>
            <person name="Oyunbileg N."/>
            <person name="Iizaka Y."/>
            <person name="Hamada M."/>
            <person name="Davaapurev B.O."/>
            <person name="Fukumoto A."/>
            <person name="Tsetseg B."/>
            <person name="Kato F."/>
            <person name="Tamura T."/>
            <person name="Batkhuu J."/>
            <person name="Anzai Y."/>
        </authorList>
    </citation>
    <scope>NUCLEOTIDE SEQUENCE [LARGE SCALE GENOMIC DNA]</scope>
    <source>
        <strain evidence="4">NUM-2625</strain>
    </source>
</reference>
<dbReference type="Proteomes" id="UP000614996">
    <property type="component" value="Unassembled WGS sequence"/>
</dbReference>
<comment type="caution">
    <text evidence="3">The sequence shown here is derived from an EMBL/GenBank/DDBJ whole genome shotgun (WGS) entry which is preliminary data.</text>
</comment>
<dbReference type="EMBL" id="BOPO01000055">
    <property type="protein sequence ID" value="GIL28025.1"/>
    <property type="molecule type" value="Genomic_DNA"/>
</dbReference>